<dbReference type="GO" id="GO:0005886">
    <property type="term" value="C:plasma membrane"/>
    <property type="evidence" value="ECO:0007669"/>
    <property type="project" value="UniProtKB-SubCell"/>
</dbReference>
<dbReference type="PROSITE" id="PS50929">
    <property type="entry name" value="ABC_TM1F"/>
    <property type="match status" value="1"/>
</dbReference>
<dbReference type="eggNOG" id="COG1132">
    <property type="taxonomic scope" value="Bacteria"/>
</dbReference>
<feature type="transmembrane region" description="Helical" evidence="7">
    <location>
        <begin position="55"/>
        <end position="73"/>
    </location>
</feature>
<dbReference type="SUPFAM" id="SSF90123">
    <property type="entry name" value="ABC transporter transmembrane region"/>
    <property type="match status" value="1"/>
</dbReference>
<evidence type="ECO:0000256" key="5">
    <source>
        <dbReference type="ARBA" id="ARBA00022989"/>
    </source>
</evidence>
<evidence type="ECO:0000259" key="8">
    <source>
        <dbReference type="PROSITE" id="PS50893"/>
    </source>
</evidence>
<feature type="transmembrane region" description="Helical" evidence="7">
    <location>
        <begin position="24"/>
        <end position="49"/>
    </location>
</feature>
<dbReference type="Pfam" id="PF00664">
    <property type="entry name" value="ABC_membrane"/>
    <property type="match status" value="1"/>
</dbReference>
<keyword evidence="4" id="KW-0067">ATP-binding</keyword>
<dbReference type="InterPro" id="IPR027417">
    <property type="entry name" value="P-loop_NTPase"/>
</dbReference>
<evidence type="ECO:0000259" key="9">
    <source>
        <dbReference type="PROSITE" id="PS50929"/>
    </source>
</evidence>
<keyword evidence="6 7" id="KW-0472">Membrane</keyword>
<keyword evidence="3" id="KW-0547">Nucleotide-binding</keyword>
<dbReference type="Gene3D" id="3.40.50.300">
    <property type="entry name" value="P-loop containing nucleotide triphosphate hydrolases"/>
    <property type="match status" value="1"/>
</dbReference>
<dbReference type="STRING" id="202952.GCA_000747725_02600"/>
<dbReference type="Proteomes" id="UP000013117">
    <property type="component" value="Unassembled WGS sequence"/>
</dbReference>
<dbReference type="PANTHER" id="PTHR24221">
    <property type="entry name" value="ATP-BINDING CASSETTE SUB-FAMILY B"/>
    <property type="match status" value="1"/>
</dbReference>
<dbReference type="EMBL" id="APPN01000068">
    <property type="protein sequence ID" value="ENV33549.1"/>
    <property type="molecule type" value="Genomic_DNA"/>
</dbReference>
<dbReference type="HOGENOM" id="CLU_000604_84_9_6"/>
<sequence length="528" mass="57509">MMNNSISKNNFITSMLPQAAKQRLFGVALGWIGVALFEAVAYIILAFSIVGHWQAQWVLLSALVAILMTIIVTRAGYLTGVRLAGDLFADLGKSLTGAKLSWFSQEQRAQIGKMAGQAVPGFMSIPAHQFQTFLHAPCLPIFILIGMAFLAGWQVMLVALLLMLIAFFAQVLAQLSLMKADKNRHQTELETAAATIELVDHLELLQSAAGPEKTLERIEQRWLSQENVFKKINLSAAWATAIATCAGVFPIAGLAIYWLYFGQDNAALLLALIVLISRAAAPLAELATAGLGINDVIHSLRGFYQVTHAPVLSEAEVSELPHQYDFALDQVSYAPALKKLNVEIPFGARVNVRGKSGSGKSTLLELLMRFDDPDQGQIKLGGIPLTHIQYQDLIQHIAYVSQEAIIFTGTLADNIRLGKSDASDAEIEEIARRCELGNVIERKPEGIHQSVGQQGATLSGGERQRLAIARALIKNSPILIMDEATSALDEKTEQAVIHSILAMSQTLIFVSHRDTALWQATQNIDLGD</sequence>
<comment type="caution">
    <text evidence="10">The sequence shown here is derived from an EMBL/GenBank/DDBJ whole genome shotgun (WGS) entry which is preliminary data.</text>
</comment>
<feature type="transmembrane region" description="Helical" evidence="7">
    <location>
        <begin position="157"/>
        <end position="177"/>
    </location>
</feature>
<dbReference type="PATRIC" id="fig|1120926.3.peg.2184"/>
<dbReference type="SUPFAM" id="SSF52540">
    <property type="entry name" value="P-loop containing nucleoside triphosphate hydrolases"/>
    <property type="match status" value="1"/>
</dbReference>
<dbReference type="InterPro" id="IPR003593">
    <property type="entry name" value="AAA+_ATPase"/>
</dbReference>
<dbReference type="Pfam" id="PF00005">
    <property type="entry name" value="ABC_tran"/>
    <property type="match status" value="1"/>
</dbReference>
<keyword evidence="2 7" id="KW-0812">Transmembrane</keyword>
<dbReference type="AlphaFoldDB" id="N8ZIJ0"/>
<evidence type="ECO:0000256" key="1">
    <source>
        <dbReference type="ARBA" id="ARBA00004651"/>
    </source>
</evidence>
<evidence type="ECO:0000256" key="2">
    <source>
        <dbReference type="ARBA" id="ARBA00022692"/>
    </source>
</evidence>
<dbReference type="InterPro" id="IPR003439">
    <property type="entry name" value="ABC_transporter-like_ATP-bd"/>
</dbReference>
<dbReference type="PANTHER" id="PTHR24221:SF248">
    <property type="entry name" value="ABC TRANSPORTER TRANSMEMBRANE REGION"/>
    <property type="match status" value="1"/>
</dbReference>
<feature type="domain" description="ABC transporter" evidence="8">
    <location>
        <begin position="312"/>
        <end position="526"/>
    </location>
</feature>
<dbReference type="GO" id="GO:0005524">
    <property type="term" value="F:ATP binding"/>
    <property type="evidence" value="ECO:0007669"/>
    <property type="project" value="UniProtKB-KW"/>
</dbReference>
<dbReference type="InterPro" id="IPR017871">
    <property type="entry name" value="ABC_transporter-like_CS"/>
</dbReference>
<evidence type="ECO:0000313" key="11">
    <source>
        <dbReference type="Proteomes" id="UP000013117"/>
    </source>
</evidence>
<organism evidence="10 11">
    <name type="scientific">Acinetobacter gerneri DSM 14967 = CIP 107464 = MTCC 9824</name>
    <dbReference type="NCBI Taxonomy" id="1120926"/>
    <lineage>
        <taxon>Bacteria</taxon>
        <taxon>Pseudomonadati</taxon>
        <taxon>Pseudomonadota</taxon>
        <taxon>Gammaproteobacteria</taxon>
        <taxon>Moraxellales</taxon>
        <taxon>Moraxellaceae</taxon>
        <taxon>Acinetobacter</taxon>
    </lineage>
</organism>
<dbReference type="InterPro" id="IPR039421">
    <property type="entry name" value="Type_1_exporter"/>
</dbReference>
<evidence type="ECO:0008006" key="12">
    <source>
        <dbReference type="Google" id="ProtNLM"/>
    </source>
</evidence>
<evidence type="ECO:0000256" key="4">
    <source>
        <dbReference type="ARBA" id="ARBA00022840"/>
    </source>
</evidence>
<proteinExistence type="predicted"/>
<gene>
    <name evidence="10" type="ORF">F960_02261</name>
</gene>
<keyword evidence="11" id="KW-1185">Reference proteome</keyword>
<feature type="transmembrane region" description="Helical" evidence="7">
    <location>
        <begin position="133"/>
        <end position="151"/>
    </location>
</feature>
<evidence type="ECO:0000313" key="10">
    <source>
        <dbReference type="EMBL" id="ENV33549.1"/>
    </source>
</evidence>
<dbReference type="GO" id="GO:0140359">
    <property type="term" value="F:ABC-type transporter activity"/>
    <property type="evidence" value="ECO:0007669"/>
    <property type="project" value="InterPro"/>
</dbReference>
<name>N8ZIJ0_9GAMM</name>
<dbReference type="PROSITE" id="PS50893">
    <property type="entry name" value="ABC_TRANSPORTER_2"/>
    <property type="match status" value="1"/>
</dbReference>
<reference evidence="10 11" key="1">
    <citation type="submission" date="2013-02" db="EMBL/GenBank/DDBJ databases">
        <title>The Genome Sequence of Acinetobacter gerneri CIP 107464.</title>
        <authorList>
            <consortium name="The Broad Institute Genome Sequencing Platform"/>
            <consortium name="The Broad Institute Genome Sequencing Center for Infectious Disease"/>
            <person name="Cerqueira G."/>
            <person name="Feldgarden M."/>
            <person name="Courvalin P."/>
            <person name="Perichon B."/>
            <person name="Grillot-Courvalin C."/>
            <person name="Clermont D."/>
            <person name="Rocha E."/>
            <person name="Yoon E.-J."/>
            <person name="Nemec A."/>
            <person name="Walker B."/>
            <person name="Young S.K."/>
            <person name="Zeng Q."/>
            <person name="Gargeya S."/>
            <person name="Fitzgerald M."/>
            <person name="Haas B."/>
            <person name="Abouelleil A."/>
            <person name="Alvarado L."/>
            <person name="Arachchi H.M."/>
            <person name="Berlin A.M."/>
            <person name="Chapman S.B."/>
            <person name="Dewar J."/>
            <person name="Goldberg J."/>
            <person name="Griggs A."/>
            <person name="Gujja S."/>
            <person name="Hansen M."/>
            <person name="Howarth C."/>
            <person name="Imamovic A."/>
            <person name="Larimer J."/>
            <person name="McCowan C."/>
            <person name="Murphy C."/>
            <person name="Neiman D."/>
            <person name="Pearson M."/>
            <person name="Priest M."/>
            <person name="Roberts A."/>
            <person name="Saif S."/>
            <person name="Shea T."/>
            <person name="Sisk P."/>
            <person name="Sykes S."/>
            <person name="Wortman J."/>
            <person name="Nusbaum C."/>
            <person name="Birren B."/>
        </authorList>
    </citation>
    <scope>NUCLEOTIDE SEQUENCE [LARGE SCALE GENOMIC DNA]</scope>
    <source>
        <strain evidence="10 11">CIP 107464</strain>
    </source>
</reference>
<dbReference type="Gene3D" id="1.20.1560.10">
    <property type="entry name" value="ABC transporter type 1, transmembrane domain"/>
    <property type="match status" value="1"/>
</dbReference>
<keyword evidence="5 7" id="KW-1133">Transmembrane helix</keyword>
<dbReference type="SMART" id="SM00382">
    <property type="entry name" value="AAA"/>
    <property type="match status" value="1"/>
</dbReference>
<dbReference type="GO" id="GO:0034040">
    <property type="term" value="F:ATPase-coupled lipid transmembrane transporter activity"/>
    <property type="evidence" value="ECO:0007669"/>
    <property type="project" value="TreeGrafter"/>
</dbReference>
<dbReference type="PROSITE" id="PS00211">
    <property type="entry name" value="ABC_TRANSPORTER_1"/>
    <property type="match status" value="1"/>
</dbReference>
<comment type="subcellular location">
    <subcellularLocation>
        <location evidence="1">Cell membrane</location>
        <topology evidence="1">Multi-pass membrane protein</topology>
    </subcellularLocation>
</comment>
<feature type="domain" description="ABC transmembrane type-1" evidence="9">
    <location>
        <begin position="24"/>
        <end position="295"/>
    </location>
</feature>
<dbReference type="InterPro" id="IPR011527">
    <property type="entry name" value="ABC1_TM_dom"/>
</dbReference>
<protein>
    <recommendedName>
        <fullName evidence="12">ABC transporter domain-containing protein</fullName>
    </recommendedName>
</protein>
<evidence type="ECO:0000256" key="3">
    <source>
        <dbReference type="ARBA" id="ARBA00022741"/>
    </source>
</evidence>
<feature type="transmembrane region" description="Helical" evidence="7">
    <location>
        <begin position="236"/>
        <end position="260"/>
    </location>
</feature>
<dbReference type="InterPro" id="IPR036640">
    <property type="entry name" value="ABC1_TM_sf"/>
</dbReference>
<dbReference type="GO" id="GO:0016887">
    <property type="term" value="F:ATP hydrolysis activity"/>
    <property type="evidence" value="ECO:0007669"/>
    <property type="project" value="InterPro"/>
</dbReference>
<accession>N8ZIJ0</accession>
<evidence type="ECO:0000256" key="7">
    <source>
        <dbReference type="SAM" id="Phobius"/>
    </source>
</evidence>
<evidence type="ECO:0000256" key="6">
    <source>
        <dbReference type="ARBA" id="ARBA00023136"/>
    </source>
</evidence>